<feature type="domain" description="Insertion element IS402-like" evidence="1">
    <location>
        <begin position="20"/>
        <end position="92"/>
    </location>
</feature>
<comment type="caution">
    <text evidence="2">The sequence shown here is derived from an EMBL/GenBank/DDBJ whole genome shotgun (WGS) entry which is preliminary data.</text>
</comment>
<dbReference type="OrthoDB" id="7263379at2"/>
<accession>A0A327MCM1</accession>
<dbReference type="AlphaFoldDB" id="A0A327MCM1"/>
<dbReference type="Pfam" id="PF13340">
    <property type="entry name" value="DUF4096"/>
    <property type="match status" value="1"/>
</dbReference>
<organism evidence="2 3">
    <name type="scientific">Roseicella frigidaeris</name>
    <dbReference type="NCBI Taxonomy" id="2230885"/>
    <lineage>
        <taxon>Bacteria</taxon>
        <taxon>Pseudomonadati</taxon>
        <taxon>Pseudomonadota</taxon>
        <taxon>Alphaproteobacteria</taxon>
        <taxon>Acetobacterales</taxon>
        <taxon>Roseomonadaceae</taxon>
        <taxon>Roseicella</taxon>
    </lineage>
</organism>
<dbReference type="Proteomes" id="UP000249065">
    <property type="component" value="Unassembled WGS sequence"/>
</dbReference>
<dbReference type="InterPro" id="IPR025161">
    <property type="entry name" value="IS402-like_dom"/>
</dbReference>
<dbReference type="RefSeq" id="WP_111468814.1">
    <property type="nucleotide sequence ID" value="NZ_QLIX01000003.1"/>
</dbReference>
<proteinExistence type="predicted"/>
<evidence type="ECO:0000259" key="1">
    <source>
        <dbReference type="Pfam" id="PF13340"/>
    </source>
</evidence>
<sequence length="201" mass="22703">MPLPPPSHRHYTPRRPWAPLTDAAWAAIAPHLRAVTPHQGRPLADARGRIDAMFLVAASGQPWRSLPEAYGRPDTVSRHFRRLAQAGLWMRLLAACAAPDAPPALRRIEFFLVRAARRAMRVLGLPAAEAAERLGLLSALPVLPMYLCRPAWFRWAEAGLAALLARHRAAPLALPRRRARLWLKVMRFYAGKPWHRRWAEP</sequence>
<dbReference type="InterPro" id="IPR052909">
    <property type="entry name" value="Transposase_6_like"/>
</dbReference>
<dbReference type="EMBL" id="QLIX01000003">
    <property type="protein sequence ID" value="RAI59783.1"/>
    <property type="molecule type" value="Genomic_DNA"/>
</dbReference>
<reference evidence="3" key="1">
    <citation type="submission" date="2018-06" db="EMBL/GenBank/DDBJ databases">
        <authorList>
            <person name="Khan S.A."/>
        </authorList>
    </citation>
    <scope>NUCLEOTIDE SEQUENCE [LARGE SCALE GENOMIC DNA]</scope>
    <source>
        <strain evidence="3">DB-1506</strain>
    </source>
</reference>
<name>A0A327MCM1_9PROT</name>
<evidence type="ECO:0000313" key="2">
    <source>
        <dbReference type="EMBL" id="RAI59783.1"/>
    </source>
</evidence>
<evidence type="ECO:0000313" key="3">
    <source>
        <dbReference type="Proteomes" id="UP000249065"/>
    </source>
</evidence>
<keyword evidence="3" id="KW-1185">Reference proteome</keyword>
<gene>
    <name evidence="2" type="ORF">DOO78_05865</name>
</gene>
<protein>
    <submittedName>
        <fullName evidence="2">Transposase</fullName>
    </submittedName>
</protein>
<dbReference type="PANTHER" id="PTHR46637">
    <property type="entry name" value="TIS1421-TRANSPOSASE PROTEIN A"/>
    <property type="match status" value="1"/>
</dbReference>
<dbReference type="PANTHER" id="PTHR46637:SF1">
    <property type="entry name" value="BLL5188 PROTEIN"/>
    <property type="match status" value="1"/>
</dbReference>